<dbReference type="CDD" id="cd07185">
    <property type="entry name" value="OmpA_C-like"/>
    <property type="match status" value="1"/>
</dbReference>
<sequence length="175" mass="19966">MKTILFLYALFMLITPARADVQNGLCFLKTQAEIENFYRHGHCAGRSTRVAKGVSKGVSIQPDRVGVLFEFDASALKPEFYALLAEWGSALQNLADMHFSIHGHTDYIGDAAYNLQLSQQRAQSVKDYLVRMYQIDPARLQIAAYGESQPLRGNLQQQSDHDRRWNRRVEFVKMP</sequence>
<comment type="subcellular location">
    <subcellularLocation>
        <location evidence="1">Cell outer membrane</location>
    </subcellularLocation>
</comment>
<dbReference type="PRINTS" id="PR01021">
    <property type="entry name" value="OMPADOMAIN"/>
</dbReference>
<evidence type="ECO:0000313" key="7">
    <source>
        <dbReference type="EMBL" id="SEH06769.1"/>
    </source>
</evidence>
<dbReference type="PANTHER" id="PTHR30329">
    <property type="entry name" value="STATOR ELEMENT OF FLAGELLAR MOTOR COMPLEX"/>
    <property type="match status" value="1"/>
</dbReference>
<evidence type="ECO:0000256" key="3">
    <source>
        <dbReference type="ARBA" id="ARBA00023237"/>
    </source>
</evidence>
<dbReference type="AlphaFoldDB" id="A0A1H6FBS8"/>
<dbReference type="GO" id="GO:0009279">
    <property type="term" value="C:cell outer membrane"/>
    <property type="evidence" value="ECO:0007669"/>
    <property type="project" value="UniProtKB-SubCell"/>
</dbReference>
<keyword evidence="2 4" id="KW-0472">Membrane</keyword>
<evidence type="ECO:0000256" key="2">
    <source>
        <dbReference type="ARBA" id="ARBA00023136"/>
    </source>
</evidence>
<feature type="signal peptide" evidence="5">
    <location>
        <begin position="1"/>
        <end position="19"/>
    </location>
</feature>
<evidence type="ECO:0000259" key="6">
    <source>
        <dbReference type="PROSITE" id="PS51123"/>
    </source>
</evidence>
<keyword evidence="3" id="KW-0998">Cell outer membrane</keyword>
<feature type="domain" description="OmpA-like" evidence="6">
    <location>
        <begin position="56"/>
        <end position="175"/>
    </location>
</feature>
<dbReference type="EMBL" id="FMSV02000504">
    <property type="protein sequence ID" value="SEH06769.1"/>
    <property type="molecule type" value="Genomic_DNA"/>
</dbReference>
<feature type="chain" id="PRO_5014983963" evidence="5">
    <location>
        <begin position="20"/>
        <end position="175"/>
    </location>
</feature>
<keyword evidence="8" id="KW-1185">Reference proteome</keyword>
<dbReference type="Proteomes" id="UP000236724">
    <property type="component" value="Unassembled WGS sequence"/>
</dbReference>
<evidence type="ECO:0000256" key="1">
    <source>
        <dbReference type="ARBA" id="ARBA00004442"/>
    </source>
</evidence>
<protein>
    <submittedName>
        <fullName evidence="7">Outer membrane porin F</fullName>
    </submittedName>
</protein>
<dbReference type="PANTHER" id="PTHR30329:SF21">
    <property type="entry name" value="LIPOPROTEIN YIAD-RELATED"/>
    <property type="match status" value="1"/>
</dbReference>
<dbReference type="Pfam" id="PF00691">
    <property type="entry name" value="OmpA"/>
    <property type="match status" value="1"/>
</dbReference>
<dbReference type="InterPro" id="IPR006665">
    <property type="entry name" value="OmpA-like"/>
</dbReference>
<dbReference type="InterPro" id="IPR006664">
    <property type="entry name" value="OMP_bac"/>
</dbReference>
<keyword evidence="5" id="KW-0732">Signal</keyword>
<organism evidence="7 8">
    <name type="scientific">Candidatus Venteria ishoeyi</name>
    <dbReference type="NCBI Taxonomy" id="1899563"/>
    <lineage>
        <taxon>Bacteria</taxon>
        <taxon>Pseudomonadati</taxon>
        <taxon>Pseudomonadota</taxon>
        <taxon>Gammaproteobacteria</taxon>
        <taxon>Thiotrichales</taxon>
        <taxon>Thiotrichaceae</taxon>
        <taxon>Venteria</taxon>
    </lineage>
</organism>
<gene>
    <name evidence="7" type="primary">oprF_4</name>
    <name evidence="7" type="ORF">MBHS_02635</name>
</gene>
<dbReference type="InterPro" id="IPR036737">
    <property type="entry name" value="OmpA-like_sf"/>
</dbReference>
<dbReference type="Gene3D" id="3.30.1330.60">
    <property type="entry name" value="OmpA-like domain"/>
    <property type="match status" value="1"/>
</dbReference>
<dbReference type="OrthoDB" id="9815217at2"/>
<proteinExistence type="predicted"/>
<evidence type="ECO:0000256" key="5">
    <source>
        <dbReference type="SAM" id="SignalP"/>
    </source>
</evidence>
<dbReference type="RefSeq" id="WP_103920515.1">
    <property type="nucleotide sequence ID" value="NZ_FMSV02000504.1"/>
</dbReference>
<reference evidence="7 8" key="1">
    <citation type="submission" date="2016-10" db="EMBL/GenBank/DDBJ databases">
        <authorList>
            <person name="de Groot N.N."/>
        </authorList>
    </citation>
    <scope>NUCLEOTIDE SEQUENCE [LARGE SCALE GENOMIC DNA]</scope>
    <source>
        <strain evidence="7">MBHS1</strain>
    </source>
</reference>
<accession>A0A1H6FBS8</accession>
<evidence type="ECO:0000313" key="8">
    <source>
        <dbReference type="Proteomes" id="UP000236724"/>
    </source>
</evidence>
<dbReference type="SUPFAM" id="SSF103088">
    <property type="entry name" value="OmpA-like"/>
    <property type="match status" value="1"/>
</dbReference>
<dbReference type="InterPro" id="IPR050330">
    <property type="entry name" value="Bact_OuterMem_StrucFunc"/>
</dbReference>
<evidence type="ECO:0000256" key="4">
    <source>
        <dbReference type="PROSITE-ProRule" id="PRU00473"/>
    </source>
</evidence>
<dbReference type="PROSITE" id="PS51123">
    <property type="entry name" value="OMPA_2"/>
    <property type="match status" value="1"/>
</dbReference>
<name>A0A1H6FBS8_9GAMM</name>